<dbReference type="EMBL" id="SAWZ01000004">
    <property type="protein sequence ID" value="RXR05945.1"/>
    <property type="molecule type" value="Genomic_DNA"/>
</dbReference>
<dbReference type="PANTHER" id="PTHR39600">
    <property type="entry name" value="PEPTIDASE INHIBITOR I78 FAMILY PROTEIN"/>
    <property type="match status" value="1"/>
</dbReference>
<organism evidence="3 4">
    <name type="scientific">Pseudoxanthomonas composti</name>
    <dbReference type="NCBI Taxonomy" id="2137479"/>
    <lineage>
        <taxon>Bacteria</taxon>
        <taxon>Pseudomonadati</taxon>
        <taxon>Pseudomonadota</taxon>
        <taxon>Gammaproteobacteria</taxon>
        <taxon>Lysobacterales</taxon>
        <taxon>Lysobacteraceae</taxon>
        <taxon>Pseudoxanthomonas</taxon>
    </lineage>
</organism>
<sequence length="125" mass="12942">MLQRLLPTALLTLALAACSTPPPDEQEQAAAASEQRAEDAARPASEGETATAAPPTDAGACDDVQAQWLVGKAPADADLQQAQKDAGASTVRMLKPGQVVTMEFRADRLNAEVDEKGVVSAVRCG</sequence>
<dbReference type="PANTHER" id="PTHR39600:SF1">
    <property type="entry name" value="PEPTIDASE INHIBITOR I78 FAMILY PROTEIN"/>
    <property type="match status" value="1"/>
</dbReference>
<dbReference type="InterPro" id="IPR021719">
    <property type="entry name" value="Prot_inh_I78"/>
</dbReference>
<dbReference type="PROSITE" id="PS51257">
    <property type="entry name" value="PROKAR_LIPOPROTEIN"/>
    <property type="match status" value="1"/>
</dbReference>
<dbReference type="OrthoDB" id="7917348at2"/>
<comment type="caution">
    <text evidence="3">The sequence shown here is derived from an EMBL/GenBank/DDBJ whole genome shotgun (WGS) entry which is preliminary data.</text>
</comment>
<evidence type="ECO:0000256" key="2">
    <source>
        <dbReference type="SAM" id="SignalP"/>
    </source>
</evidence>
<reference evidence="3 4" key="1">
    <citation type="submission" date="2019-01" db="EMBL/GenBank/DDBJ databases">
        <title>Pseudoxanthomonas composti sp. nov., isolated from compost.</title>
        <authorList>
            <person name="Yang G."/>
        </authorList>
    </citation>
    <scope>NUCLEOTIDE SEQUENCE [LARGE SCALE GENOMIC DNA]</scope>
    <source>
        <strain evidence="3 4">GSS15</strain>
    </source>
</reference>
<proteinExistence type="predicted"/>
<feature type="signal peptide" evidence="2">
    <location>
        <begin position="1"/>
        <end position="19"/>
    </location>
</feature>
<feature type="compositionally biased region" description="Low complexity" evidence="1">
    <location>
        <begin position="42"/>
        <end position="60"/>
    </location>
</feature>
<dbReference type="RefSeq" id="WP_129470857.1">
    <property type="nucleotide sequence ID" value="NZ_SAWZ01000004.1"/>
</dbReference>
<feature type="region of interest" description="Disordered" evidence="1">
    <location>
        <begin position="18"/>
        <end position="60"/>
    </location>
</feature>
<dbReference type="AlphaFoldDB" id="A0A4Q1JVN1"/>
<keyword evidence="2" id="KW-0732">Signal</keyword>
<keyword evidence="4" id="KW-1185">Reference proteome</keyword>
<evidence type="ECO:0000313" key="3">
    <source>
        <dbReference type="EMBL" id="RXR05945.1"/>
    </source>
</evidence>
<accession>A0A4Q1JVN1</accession>
<feature type="chain" id="PRO_5020901735" description="Peptidase inhibitor I78 family protein" evidence="2">
    <location>
        <begin position="20"/>
        <end position="125"/>
    </location>
</feature>
<evidence type="ECO:0008006" key="5">
    <source>
        <dbReference type="Google" id="ProtNLM"/>
    </source>
</evidence>
<protein>
    <recommendedName>
        <fullName evidence="5">Peptidase inhibitor I78 family protein</fullName>
    </recommendedName>
</protein>
<name>A0A4Q1JVN1_9GAMM</name>
<evidence type="ECO:0000256" key="1">
    <source>
        <dbReference type="SAM" id="MobiDB-lite"/>
    </source>
</evidence>
<dbReference type="Proteomes" id="UP000289784">
    <property type="component" value="Unassembled WGS sequence"/>
</dbReference>
<dbReference type="Pfam" id="PF11720">
    <property type="entry name" value="Inhibitor_I78"/>
    <property type="match status" value="1"/>
</dbReference>
<dbReference type="Gene3D" id="3.30.10.10">
    <property type="entry name" value="Trypsin Inhibitor V, subunit A"/>
    <property type="match status" value="1"/>
</dbReference>
<evidence type="ECO:0000313" key="4">
    <source>
        <dbReference type="Proteomes" id="UP000289784"/>
    </source>
</evidence>
<gene>
    <name evidence="3" type="ORF">EPA99_08835</name>
</gene>